<sequence length="79" mass="8253">MKEPSGPFVVSIIFLLVGGICIGVGLGLPLVNNPSNQMLTSGISLVIFGCTLFLSGIIMLVTENIKGWLSAIYGKVDGK</sequence>
<evidence type="ECO:0000313" key="2">
    <source>
        <dbReference type="EMBL" id="OGY24540.1"/>
    </source>
</evidence>
<name>A0A1G1WAI4_9BACT</name>
<accession>A0A1G1WAI4</accession>
<organism evidence="2 3">
    <name type="scientific">Candidatus Woykebacteria bacterium RBG_13_40_7b</name>
    <dbReference type="NCBI Taxonomy" id="1802594"/>
    <lineage>
        <taxon>Bacteria</taxon>
        <taxon>Candidatus Woykeibacteriota</taxon>
    </lineage>
</organism>
<reference evidence="2 3" key="1">
    <citation type="journal article" date="2016" name="Nat. Commun.">
        <title>Thousands of microbial genomes shed light on interconnected biogeochemical processes in an aquifer system.</title>
        <authorList>
            <person name="Anantharaman K."/>
            <person name="Brown C.T."/>
            <person name="Hug L.A."/>
            <person name="Sharon I."/>
            <person name="Castelle C.J."/>
            <person name="Probst A.J."/>
            <person name="Thomas B.C."/>
            <person name="Singh A."/>
            <person name="Wilkins M.J."/>
            <person name="Karaoz U."/>
            <person name="Brodie E.L."/>
            <person name="Williams K.H."/>
            <person name="Hubbard S.S."/>
            <person name="Banfield J.F."/>
        </authorList>
    </citation>
    <scope>NUCLEOTIDE SEQUENCE [LARGE SCALE GENOMIC DNA]</scope>
</reference>
<protein>
    <recommendedName>
        <fullName evidence="4">MotA/TolQ/ExbB proton channel domain-containing protein</fullName>
    </recommendedName>
</protein>
<gene>
    <name evidence="2" type="ORF">A2Y57_03300</name>
</gene>
<dbReference type="EMBL" id="MHCQ01000022">
    <property type="protein sequence ID" value="OGY24540.1"/>
    <property type="molecule type" value="Genomic_DNA"/>
</dbReference>
<evidence type="ECO:0000313" key="3">
    <source>
        <dbReference type="Proteomes" id="UP000177103"/>
    </source>
</evidence>
<evidence type="ECO:0008006" key="4">
    <source>
        <dbReference type="Google" id="ProtNLM"/>
    </source>
</evidence>
<feature type="transmembrane region" description="Helical" evidence="1">
    <location>
        <begin position="43"/>
        <end position="62"/>
    </location>
</feature>
<dbReference type="AlphaFoldDB" id="A0A1G1WAI4"/>
<proteinExistence type="predicted"/>
<feature type="transmembrane region" description="Helical" evidence="1">
    <location>
        <begin position="7"/>
        <end position="31"/>
    </location>
</feature>
<keyword evidence="1" id="KW-0812">Transmembrane</keyword>
<keyword evidence="1" id="KW-0472">Membrane</keyword>
<keyword evidence="1" id="KW-1133">Transmembrane helix</keyword>
<dbReference type="Proteomes" id="UP000177103">
    <property type="component" value="Unassembled WGS sequence"/>
</dbReference>
<comment type="caution">
    <text evidence="2">The sequence shown here is derived from an EMBL/GenBank/DDBJ whole genome shotgun (WGS) entry which is preliminary data.</text>
</comment>
<evidence type="ECO:0000256" key="1">
    <source>
        <dbReference type="SAM" id="Phobius"/>
    </source>
</evidence>